<gene>
    <name evidence="15" type="ORF">D0Y65_052308</name>
</gene>
<dbReference type="Gene3D" id="3.30.420.10">
    <property type="entry name" value="Ribonuclease H-like superfamily/Ribonuclease H"/>
    <property type="match status" value="1"/>
</dbReference>
<dbReference type="Pfam" id="PF25597">
    <property type="entry name" value="SH3_retrovirus"/>
    <property type="match status" value="1"/>
</dbReference>
<keyword evidence="6" id="KW-0064">Aspartyl protease</keyword>
<evidence type="ECO:0000259" key="14">
    <source>
        <dbReference type="PROSITE" id="PS50994"/>
    </source>
</evidence>
<accession>A0A445FKH7</accession>
<feature type="transmembrane region" description="Helical" evidence="12">
    <location>
        <begin position="1348"/>
        <end position="1370"/>
    </location>
</feature>
<feature type="compositionally biased region" description="Acidic residues" evidence="11">
    <location>
        <begin position="658"/>
        <end position="683"/>
    </location>
</feature>
<evidence type="ECO:0000256" key="5">
    <source>
        <dbReference type="ARBA" id="ARBA00022723"/>
    </source>
</evidence>
<feature type="compositionally biased region" description="Low complexity" evidence="11">
    <location>
        <begin position="689"/>
        <end position="699"/>
    </location>
</feature>
<feature type="region of interest" description="Disordered" evidence="11">
    <location>
        <begin position="653"/>
        <end position="713"/>
    </location>
</feature>
<keyword evidence="8 12" id="KW-1133">Transmembrane helix</keyword>
<dbReference type="GO" id="GO:0003887">
    <property type="term" value="F:DNA-directed DNA polymerase activity"/>
    <property type="evidence" value="ECO:0007669"/>
    <property type="project" value="UniProtKB-EC"/>
</dbReference>
<evidence type="ECO:0000256" key="3">
    <source>
        <dbReference type="ARBA" id="ARBA00022670"/>
    </source>
</evidence>
<evidence type="ECO:0000256" key="9">
    <source>
        <dbReference type="ARBA" id="ARBA00023136"/>
    </source>
</evidence>
<comment type="subcellular location">
    <subcellularLocation>
        <location evidence="1">Membrane</location>
        <topology evidence="1">Multi-pass membrane protein</topology>
    </subcellularLocation>
</comment>
<feature type="transmembrane region" description="Helical" evidence="12">
    <location>
        <begin position="1376"/>
        <end position="1395"/>
    </location>
</feature>
<dbReference type="InterPro" id="IPR036875">
    <property type="entry name" value="Znf_CCHC_sf"/>
</dbReference>
<dbReference type="InterPro" id="IPR001584">
    <property type="entry name" value="Integrase_cat-core"/>
</dbReference>
<dbReference type="GO" id="GO:0008270">
    <property type="term" value="F:zinc ion binding"/>
    <property type="evidence" value="ECO:0007669"/>
    <property type="project" value="UniProtKB-KW"/>
</dbReference>
<dbReference type="GO" id="GO:0016020">
    <property type="term" value="C:membrane"/>
    <property type="evidence" value="ECO:0007669"/>
    <property type="project" value="UniProtKB-SubCell"/>
</dbReference>
<dbReference type="SUPFAM" id="SSF56672">
    <property type="entry name" value="DNA/RNA polymerases"/>
    <property type="match status" value="1"/>
</dbReference>
<dbReference type="InterPro" id="IPR039537">
    <property type="entry name" value="Retrotran_Ty1/copia-like"/>
</dbReference>
<keyword evidence="10" id="KW-0862">Zinc</keyword>
<keyword evidence="10" id="KW-0863">Zinc-finger</keyword>
<comment type="caution">
    <text evidence="15">The sequence shown here is derived from an EMBL/GenBank/DDBJ whole genome shotgun (WGS) entry which is preliminary data.</text>
</comment>
<keyword evidence="7" id="KW-0378">Hydrolase</keyword>
<evidence type="ECO:0000259" key="13">
    <source>
        <dbReference type="PROSITE" id="PS50158"/>
    </source>
</evidence>
<dbReference type="Proteomes" id="UP000289340">
    <property type="component" value="Chromosome 19"/>
</dbReference>
<dbReference type="InterPro" id="IPR008564">
    <property type="entry name" value="TVP23-like"/>
</dbReference>
<evidence type="ECO:0000256" key="8">
    <source>
        <dbReference type="ARBA" id="ARBA00022989"/>
    </source>
</evidence>
<evidence type="ECO:0000313" key="15">
    <source>
        <dbReference type="EMBL" id="RZB49291.1"/>
    </source>
</evidence>
<proteinExistence type="inferred from homology"/>
<dbReference type="InterPro" id="IPR001878">
    <property type="entry name" value="Znf_CCHC"/>
</dbReference>
<organism evidence="15 16">
    <name type="scientific">Glycine soja</name>
    <name type="common">Wild soybean</name>
    <dbReference type="NCBI Taxonomy" id="3848"/>
    <lineage>
        <taxon>Eukaryota</taxon>
        <taxon>Viridiplantae</taxon>
        <taxon>Streptophyta</taxon>
        <taxon>Embryophyta</taxon>
        <taxon>Tracheophyta</taxon>
        <taxon>Spermatophyta</taxon>
        <taxon>Magnoliopsida</taxon>
        <taxon>eudicotyledons</taxon>
        <taxon>Gunneridae</taxon>
        <taxon>Pentapetalae</taxon>
        <taxon>rosids</taxon>
        <taxon>fabids</taxon>
        <taxon>Fabales</taxon>
        <taxon>Fabaceae</taxon>
        <taxon>Papilionoideae</taxon>
        <taxon>50 kb inversion clade</taxon>
        <taxon>NPAAA clade</taxon>
        <taxon>indigoferoid/millettioid clade</taxon>
        <taxon>Phaseoleae</taxon>
        <taxon>Glycine</taxon>
        <taxon>Glycine subgen. Soja</taxon>
    </lineage>
</organism>
<keyword evidence="16" id="KW-1185">Reference proteome</keyword>
<name>A0A445FKH7_GLYSO</name>
<dbReference type="Pfam" id="PF00665">
    <property type="entry name" value="rve"/>
    <property type="match status" value="1"/>
</dbReference>
<dbReference type="Pfam" id="PF22936">
    <property type="entry name" value="Pol_BBD"/>
    <property type="match status" value="1"/>
</dbReference>
<dbReference type="GO" id="GO:0015074">
    <property type="term" value="P:DNA integration"/>
    <property type="evidence" value="ECO:0007669"/>
    <property type="project" value="InterPro"/>
</dbReference>
<evidence type="ECO:0000256" key="10">
    <source>
        <dbReference type="PROSITE-ProRule" id="PRU00047"/>
    </source>
</evidence>
<dbReference type="SUPFAM" id="SSF57756">
    <property type="entry name" value="Retrovirus zinc finger-like domains"/>
    <property type="match status" value="1"/>
</dbReference>
<dbReference type="InterPro" id="IPR013103">
    <property type="entry name" value="RVT_2"/>
</dbReference>
<keyword evidence="15" id="KW-0808">Transferase</keyword>
<dbReference type="EMBL" id="QZWG01000019">
    <property type="protein sequence ID" value="RZB49291.1"/>
    <property type="molecule type" value="Genomic_DNA"/>
</dbReference>
<keyword evidence="15" id="KW-0548">Nucleotidyltransferase</keyword>
<reference evidence="15 16" key="1">
    <citation type="submission" date="2018-09" db="EMBL/GenBank/DDBJ databases">
        <title>A high-quality reference genome of wild soybean provides a powerful tool to mine soybean genomes.</title>
        <authorList>
            <person name="Xie M."/>
            <person name="Chung C.Y.L."/>
            <person name="Li M.-W."/>
            <person name="Wong F.-L."/>
            <person name="Chan T.-F."/>
            <person name="Lam H.-M."/>
        </authorList>
    </citation>
    <scope>NUCLEOTIDE SEQUENCE [LARGE SCALE GENOMIC DNA]</scope>
    <source>
        <strain evidence="16">cv. W05</strain>
        <tissue evidence="15">Hypocotyl of etiolated seedlings</tissue>
    </source>
</reference>
<dbReference type="PROSITE" id="PS50158">
    <property type="entry name" value="ZF_CCHC"/>
    <property type="match status" value="1"/>
</dbReference>
<dbReference type="SUPFAM" id="SSF53098">
    <property type="entry name" value="Ribonuclease H-like"/>
    <property type="match status" value="1"/>
</dbReference>
<evidence type="ECO:0000256" key="2">
    <source>
        <dbReference type="ARBA" id="ARBA00005467"/>
    </source>
</evidence>
<keyword evidence="5" id="KW-0479">Metal-binding</keyword>
<feature type="region of interest" description="Disordered" evidence="11">
    <location>
        <begin position="195"/>
        <end position="216"/>
    </location>
</feature>
<dbReference type="InterPro" id="IPR054722">
    <property type="entry name" value="PolX-like_BBD"/>
</dbReference>
<evidence type="ECO:0000256" key="12">
    <source>
        <dbReference type="SAM" id="Phobius"/>
    </source>
</evidence>
<dbReference type="GO" id="GO:0004190">
    <property type="term" value="F:aspartic-type endopeptidase activity"/>
    <property type="evidence" value="ECO:0007669"/>
    <property type="project" value="UniProtKB-KW"/>
</dbReference>
<feature type="domain" description="Integrase catalytic" evidence="14">
    <location>
        <begin position="395"/>
        <end position="571"/>
    </location>
</feature>
<evidence type="ECO:0000256" key="4">
    <source>
        <dbReference type="ARBA" id="ARBA00022692"/>
    </source>
</evidence>
<dbReference type="Pfam" id="PF07727">
    <property type="entry name" value="RVT_2"/>
    <property type="match status" value="1"/>
</dbReference>
<dbReference type="GO" id="GO:0006508">
    <property type="term" value="P:proteolysis"/>
    <property type="evidence" value="ECO:0007669"/>
    <property type="project" value="UniProtKB-KW"/>
</dbReference>
<feature type="domain" description="CCHC-type" evidence="13">
    <location>
        <begin position="227"/>
        <end position="242"/>
    </location>
</feature>
<evidence type="ECO:0000256" key="6">
    <source>
        <dbReference type="ARBA" id="ARBA00022750"/>
    </source>
</evidence>
<dbReference type="InterPro" id="IPR057670">
    <property type="entry name" value="SH3_retrovirus"/>
</dbReference>
<evidence type="ECO:0000313" key="16">
    <source>
        <dbReference type="Proteomes" id="UP000289340"/>
    </source>
</evidence>
<keyword evidence="9 12" id="KW-0472">Membrane</keyword>
<keyword evidence="4 12" id="KW-0812">Transmembrane</keyword>
<dbReference type="InterPro" id="IPR036397">
    <property type="entry name" value="RNaseH_sf"/>
</dbReference>
<evidence type="ECO:0000256" key="7">
    <source>
        <dbReference type="ARBA" id="ARBA00022801"/>
    </source>
</evidence>
<dbReference type="PANTHER" id="PTHR42648">
    <property type="entry name" value="TRANSPOSASE, PUTATIVE-RELATED"/>
    <property type="match status" value="1"/>
</dbReference>
<comment type="similarity">
    <text evidence="2">Belongs to the TVP23 family.</text>
</comment>
<dbReference type="EC" id="2.7.7.7" evidence="15"/>
<dbReference type="InterPro" id="IPR012337">
    <property type="entry name" value="RNaseH-like_sf"/>
</dbReference>
<dbReference type="Pfam" id="PF05832">
    <property type="entry name" value="DUF846"/>
    <property type="match status" value="1"/>
</dbReference>
<dbReference type="CDD" id="cd09272">
    <property type="entry name" value="RNase_HI_RT_Ty1"/>
    <property type="match status" value="1"/>
</dbReference>
<feature type="transmembrane region" description="Helical" evidence="12">
    <location>
        <begin position="1273"/>
        <end position="1303"/>
    </location>
</feature>
<dbReference type="PROSITE" id="PS50994">
    <property type="entry name" value="INTEGRASE"/>
    <property type="match status" value="1"/>
</dbReference>
<dbReference type="PANTHER" id="PTHR42648:SF18">
    <property type="entry name" value="RETROTRANSPOSON, UNCLASSIFIED-LIKE PROTEIN"/>
    <property type="match status" value="1"/>
</dbReference>
<keyword evidence="3" id="KW-0645">Protease</keyword>
<sequence length="1428" mass="163947">MLMENFLRSKEYYWDLIENGILMVADGIEPTEAQCKLIEEQKLKDLKVKNYLFQAIDREVLETILKRDTAKNIWDSMKQKFQGSTRVKRAQLQALRKDFEILQMKEGETVNAYFSRTLTIANKMKAHGESMSETVITAKILRSMISKFDYVVCSIEESNNLDVMTIDELQSSLLVHEQRMRSRGEEEQVLKISHEDKASRGRGRGNGSFRGGRGRGRQSFNKAVIECFKCHKLGHYQYECPDWEKNANYVELEKEKDEELLLMSYVELEQDKMEEVWFLDSGCSNHMTGNKEWFSELDESFSQTVKLGNNTRMAVVGKDMSGNRMFSVLATMIPKASSCFQIVSENESHLWHCRFGHLGYNGLRTLFDKKMVIGLPSVKIPKKICIECLTGKQHRNSMPKKSLWRASNKLQLVHADICGPIKPESNSNKRYILSFIDDFTRKTWIYFLHEKSEAFSMFRNFKAHVEKEIGAYIASLRTDRGGEFTSNEFVEFCKNQGISRQLTAAYTPQQNGVAERKNRTIMNMVRSMLAEKQVPKMFWPEAVKWSVHILNRCPTVAVQNKTLEEAWSNVKPMVDYFRVFGCVAHAHVPDQKRSKLDEKSKKCVFLGVSDESKAYRLYDPVSKKIIISKDAIFQEDECWNWGKSNEECRSDVLKWNDDGDENNMEEGIENNEEEGNIEGEGSDVDTRNSSETGVSSSESTENDSPILNEGRVRGPPSWAIDYVTGEGLSDEDGLNAMIMLTEDDPLTFEQAVKSKKWRDAMMAEIESIEKNKTWELTILPKGVKPIGVKWVFKTKLNEKGEVDKYKARLVAKGYAQQYGVNYTEVFAPVARLDTIRLILALAAQNNWDVFQLDVKSAFLHGELNEEIFVQQPLRYEKKGEEGKVYKLRKALYGLKQAPRAWYSKIEAYFVREGFERCLCEHTLFTKSKEVGKILIVSLYVDDLIYTGNDKSMFDDFKNSMMLEFDMTDLGRMRYFLGIEVIQSLDGIFVCQRKYAHEILGRFGMDKSNPVKNPIVSGTKLSKDEAGTKVDETLFKQVVGSLMYLTATRPDLMYGVSLISRFMSCPTESHWLATKRILRYLKGTTELGIFYKKNGCTNLVAYTDSDFAGDLDDRRSTSGFAFLLGSRAVSWSSKKQPIVTLSTTEVEYIAVAFCASQCIWLRRVLEKLGHKEENSTLIQCDNNSTIQLSKNFVFHGRSKHIDIRFHFLRDLTKDKIVELSYCNSQEQVADIMTKPLKLEQFLKLRSMLEMQPVGENYANPNTCFFHVLFKAAALAFYILSALFINNFVIIFMMTVLLAALDFWVVKNLSGRILVGLRWWNEINDLGESVWKFESLDQQSLARMNKKDSWLFWWTLYLTAVAWTMLAIFSLIRLQADYLLVVGVCLTLCIANIVGFTECQKNAKKRIQQFASRTIASRVSSTLQSAFSVV</sequence>
<dbReference type="Pfam" id="PF14223">
    <property type="entry name" value="Retrotran_gag_2"/>
    <property type="match status" value="1"/>
</dbReference>
<dbReference type="Pfam" id="PF13976">
    <property type="entry name" value="gag_pre-integrs"/>
    <property type="match status" value="1"/>
</dbReference>
<evidence type="ECO:0000256" key="1">
    <source>
        <dbReference type="ARBA" id="ARBA00004141"/>
    </source>
</evidence>
<dbReference type="InterPro" id="IPR025724">
    <property type="entry name" value="GAG-pre-integrase_dom"/>
</dbReference>
<dbReference type="InterPro" id="IPR043502">
    <property type="entry name" value="DNA/RNA_pol_sf"/>
</dbReference>
<protein>
    <submittedName>
        <fullName evidence="15">Retrovirus-related Pol polyprotein from transposon TNT 1-94</fullName>
        <ecNumber evidence="15">2.7.7.7</ecNumber>
    </submittedName>
</protein>
<evidence type="ECO:0000256" key="11">
    <source>
        <dbReference type="SAM" id="MobiDB-lite"/>
    </source>
</evidence>
<dbReference type="GO" id="GO:0003676">
    <property type="term" value="F:nucleic acid binding"/>
    <property type="evidence" value="ECO:0007669"/>
    <property type="project" value="InterPro"/>
</dbReference>